<dbReference type="GO" id="GO:0016887">
    <property type="term" value="F:ATP hydrolysis activity"/>
    <property type="evidence" value="ECO:0007669"/>
    <property type="project" value="InterPro"/>
</dbReference>
<feature type="domain" description="ABC transmembrane type-1" evidence="9">
    <location>
        <begin position="17"/>
        <end position="308"/>
    </location>
</feature>
<evidence type="ECO:0000256" key="1">
    <source>
        <dbReference type="ARBA" id="ARBA00004651"/>
    </source>
</evidence>
<dbReference type="AlphaFoldDB" id="A0A6L9MWS5"/>
<protein>
    <submittedName>
        <fullName evidence="10">ATP-binding cassette domain-containing protein</fullName>
    </submittedName>
</protein>
<dbReference type="SUPFAM" id="SSF52540">
    <property type="entry name" value="P-loop containing nucleoside triphosphate hydrolases"/>
    <property type="match status" value="1"/>
</dbReference>
<evidence type="ECO:0000313" key="10">
    <source>
        <dbReference type="EMBL" id="NDW22648.1"/>
    </source>
</evidence>
<keyword evidence="6 7" id="KW-0472">Membrane</keyword>
<dbReference type="SUPFAM" id="SSF90123">
    <property type="entry name" value="ABC transporter transmembrane region"/>
    <property type="match status" value="1"/>
</dbReference>
<dbReference type="PROSITE" id="PS50929">
    <property type="entry name" value="ABC_TM1F"/>
    <property type="match status" value="1"/>
</dbReference>
<feature type="transmembrane region" description="Helical" evidence="7">
    <location>
        <begin position="16"/>
        <end position="34"/>
    </location>
</feature>
<dbReference type="Proteomes" id="UP000478837">
    <property type="component" value="Unassembled WGS sequence"/>
</dbReference>
<dbReference type="SMART" id="SM00382">
    <property type="entry name" value="AAA"/>
    <property type="match status" value="1"/>
</dbReference>
<dbReference type="InterPro" id="IPR027417">
    <property type="entry name" value="P-loop_NTPase"/>
</dbReference>
<dbReference type="Pfam" id="PF00005">
    <property type="entry name" value="ABC_tran"/>
    <property type="match status" value="1"/>
</dbReference>
<evidence type="ECO:0000259" key="9">
    <source>
        <dbReference type="PROSITE" id="PS50929"/>
    </source>
</evidence>
<keyword evidence="4 10" id="KW-0067">ATP-binding</keyword>
<name>A0A6L9MWS5_9ALTE</name>
<dbReference type="EMBL" id="JAAAWP010000009">
    <property type="protein sequence ID" value="NDW22648.1"/>
    <property type="molecule type" value="Genomic_DNA"/>
</dbReference>
<evidence type="ECO:0000256" key="7">
    <source>
        <dbReference type="SAM" id="Phobius"/>
    </source>
</evidence>
<keyword evidence="11" id="KW-1185">Reference proteome</keyword>
<dbReference type="Gene3D" id="1.20.1560.10">
    <property type="entry name" value="ABC transporter type 1, transmembrane domain"/>
    <property type="match status" value="1"/>
</dbReference>
<accession>A0A6L9MWS5</accession>
<dbReference type="PANTHER" id="PTHR24221:SF653">
    <property type="entry name" value="TRANSPORT ATP-BINDING PROTEIN CYDC"/>
    <property type="match status" value="1"/>
</dbReference>
<gene>
    <name evidence="10" type="ORF">GTW09_14055</name>
</gene>
<feature type="domain" description="ABC transporter" evidence="8">
    <location>
        <begin position="334"/>
        <end position="549"/>
    </location>
</feature>
<dbReference type="RefSeq" id="WP_163112400.1">
    <property type="nucleotide sequence ID" value="NZ_JAAAWP010000009.1"/>
</dbReference>
<dbReference type="GO" id="GO:0005524">
    <property type="term" value="F:ATP binding"/>
    <property type="evidence" value="ECO:0007669"/>
    <property type="project" value="UniProtKB-KW"/>
</dbReference>
<comment type="subcellular location">
    <subcellularLocation>
        <location evidence="1">Cell membrane</location>
        <topology evidence="1">Multi-pass membrane protein</topology>
    </subcellularLocation>
</comment>
<organism evidence="10 11">
    <name type="scientific">Alteromonas hispanica</name>
    <dbReference type="NCBI Taxonomy" id="315421"/>
    <lineage>
        <taxon>Bacteria</taxon>
        <taxon>Pseudomonadati</taxon>
        <taxon>Pseudomonadota</taxon>
        <taxon>Gammaproteobacteria</taxon>
        <taxon>Alteromonadales</taxon>
        <taxon>Alteromonadaceae</taxon>
        <taxon>Alteromonas/Salinimonas group</taxon>
        <taxon>Alteromonas</taxon>
    </lineage>
</organism>
<dbReference type="PANTHER" id="PTHR24221">
    <property type="entry name" value="ATP-BINDING CASSETTE SUB-FAMILY B"/>
    <property type="match status" value="1"/>
</dbReference>
<evidence type="ECO:0000313" key="11">
    <source>
        <dbReference type="Proteomes" id="UP000478837"/>
    </source>
</evidence>
<proteinExistence type="predicted"/>
<dbReference type="InterPro" id="IPR003439">
    <property type="entry name" value="ABC_transporter-like_ATP-bd"/>
</dbReference>
<evidence type="ECO:0000256" key="5">
    <source>
        <dbReference type="ARBA" id="ARBA00022989"/>
    </source>
</evidence>
<comment type="caution">
    <text evidence="10">The sequence shown here is derived from an EMBL/GenBank/DDBJ whole genome shotgun (WGS) entry which is preliminary data.</text>
</comment>
<dbReference type="PROSITE" id="PS50893">
    <property type="entry name" value="ABC_TRANSPORTER_2"/>
    <property type="match status" value="1"/>
</dbReference>
<dbReference type="InterPro" id="IPR036640">
    <property type="entry name" value="ABC1_TM_sf"/>
</dbReference>
<dbReference type="InterPro" id="IPR011527">
    <property type="entry name" value="ABC1_TM_dom"/>
</dbReference>
<dbReference type="InterPro" id="IPR003593">
    <property type="entry name" value="AAA+_ATPase"/>
</dbReference>
<keyword evidence="3" id="KW-0547">Nucleotide-binding</keyword>
<sequence>MKFWLSIIYQSERKRLFIGLFWSLLTMLSGVGLLALSGWLITATALAGLAITAGLIVKLDMYMPGSGIRYFALSRTIGRYIERLYNHDTILRLIATYRVTIFKALSHKPLHEIRQTSDSEWLSRLTSDLDALDGILIRYTIPTLSTGLVILLVSAFLCFIWFDFAAVFFLTAALSWMLLIRLSISLTKGAAKASIAQLNSTRESLISHIKGAFVLSSQNMMDTHQTNTLDELSLFEYHHAALQKRIAKLQFITDSLFGIAQGAVLFSGLWAVNNQIIEGPTAVMLALLFIGVSELLQTIPEQFSTWGKTQYASERLKKLAVKKVETCSANIDHIKTITCKVKNLPTIPASFERKVSFTLADTKPLFITGRSGAGKSTLAKLLFKLTPAVSPNVDMKINKHSVTGISSKSLYSVCSYLEQSPSLLSGSLYYNLTLGLNNVDEQKIFDVLAKVELLEWADALPEGLNTWLGESGGQVSGGQARRLCLARLLLRNPALVVLDEPFNGLDNTMAKRIYERISPWLEARKSIILLHEVPTFVIESGVDYHHVDVDLK</sequence>
<evidence type="ECO:0000259" key="8">
    <source>
        <dbReference type="PROSITE" id="PS50893"/>
    </source>
</evidence>
<keyword evidence="2 7" id="KW-0812">Transmembrane</keyword>
<evidence type="ECO:0000256" key="6">
    <source>
        <dbReference type="ARBA" id="ARBA00023136"/>
    </source>
</evidence>
<keyword evidence="5 7" id="KW-1133">Transmembrane helix</keyword>
<reference evidence="10 11" key="1">
    <citation type="submission" date="2020-01" db="EMBL/GenBank/DDBJ databases">
        <title>Genomes of bacteria type strains.</title>
        <authorList>
            <person name="Chen J."/>
            <person name="Zhu S."/>
            <person name="Yang J."/>
        </authorList>
    </citation>
    <scope>NUCLEOTIDE SEQUENCE [LARGE SCALE GENOMIC DNA]</scope>
    <source>
        <strain evidence="10 11">LMG 22958</strain>
    </source>
</reference>
<evidence type="ECO:0000256" key="3">
    <source>
        <dbReference type="ARBA" id="ARBA00022741"/>
    </source>
</evidence>
<dbReference type="InterPro" id="IPR017871">
    <property type="entry name" value="ABC_transporter-like_CS"/>
</dbReference>
<dbReference type="Gene3D" id="3.40.50.300">
    <property type="entry name" value="P-loop containing nucleotide triphosphate hydrolases"/>
    <property type="match status" value="1"/>
</dbReference>
<dbReference type="InterPro" id="IPR039421">
    <property type="entry name" value="Type_1_exporter"/>
</dbReference>
<evidence type="ECO:0000256" key="4">
    <source>
        <dbReference type="ARBA" id="ARBA00022840"/>
    </source>
</evidence>
<dbReference type="GO" id="GO:0034040">
    <property type="term" value="F:ATPase-coupled lipid transmembrane transporter activity"/>
    <property type="evidence" value="ECO:0007669"/>
    <property type="project" value="TreeGrafter"/>
</dbReference>
<dbReference type="PROSITE" id="PS00211">
    <property type="entry name" value="ABC_TRANSPORTER_1"/>
    <property type="match status" value="1"/>
</dbReference>
<feature type="transmembrane region" description="Helical" evidence="7">
    <location>
        <begin position="139"/>
        <end position="162"/>
    </location>
</feature>
<dbReference type="GO" id="GO:0140359">
    <property type="term" value="F:ABC-type transporter activity"/>
    <property type="evidence" value="ECO:0007669"/>
    <property type="project" value="InterPro"/>
</dbReference>
<evidence type="ECO:0000256" key="2">
    <source>
        <dbReference type="ARBA" id="ARBA00022692"/>
    </source>
</evidence>
<dbReference type="GO" id="GO:0005886">
    <property type="term" value="C:plasma membrane"/>
    <property type="evidence" value="ECO:0007669"/>
    <property type="project" value="UniProtKB-SubCell"/>
</dbReference>